<feature type="compositionally biased region" description="Gly residues" evidence="1">
    <location>
        <begin position="276"/>
        <end position="287"/>
    </location>
</feature>
<evidence type="ECO:0000256" key="1">
    <source>
        <dbReference type="SAM" id="MobiDB-lite"/>
    </source>
</evidence>
<dbReference type="VEuPathDB" id="PlasmoDB:AK88_01852"/>
<feature type="region of interest" description="Disordered" evidence="1">
    <location>
        <begin position="160"/>
        <end position="305"/>
    </location>
</feature>
<feature type="compositionally biased region" description="Low complexity" evidence="1">
    <location>
        <begin position="235"/>
        <end position="275"/>
    </location>
</feature>
<evidence type="ECO:0000313" key="3">
    <source>
        <dbReference type="Proteomes" id="UP000054561"/>
    </source>
</evidence>
<reference evidence="2 3" key="1">
    <citation type="submission" date="2014-03" db="EMBL/GenBank/DDBJ databases">
        <title>The Genome Sequence of Plasmodium fragile nilgiri.</title>
        <authorList>
            <consortium name="The Broad Institute Genomics Platform"/>
            <consortium name="The Broad Institute Genome Sequencing Center for Infectious Disease"/>
            <person name="Neafsey D."/>
            <person name="Duraisingh M."/>
            <person name="Young S.K."/>
            <person name="Zeng Q."/>
            <person name="Gargeya S."/>
            <person name="Abouelleil A."/>
            <person name="Alvarado L."/>
            <person name="Chapman S.B."/>
            <person name="Gainer-Dewar J."/>
            <person name="Goldberg J."/>
            <person name="Griggs A."/>
            <person name="Gujja S."/>
            <person name="Hansen M."/>
            <person name="Howarth C."/>
            <person name="Imamovic A."/>
            <person name="Larimer J."/>
            <person name="Pearson M."/>
            <person name="Poon T.W."/>
            <person name="Priest M."/>
            <person name="Roberts A."/>
            <person name="Saif S."/>
            <person name="Shea T."/>
            <person name="Sykes S."/>
            <person name="Wortman J."/>
            <person name="Nusbaum C."/>
            <person name="Birren B."/>
        </authorList>
    </citation>
    <scope>NUCLEOTIDE SEQUENCE [LARGE SCALE GENOMIC DNA]</scope>
    <source>
        <strain evidence="3">nilgiri</strain>
    </source>
</reference>
<protein>
    <recommendedName>
        <fullName evidence="4">Schizont-infected cell agglutination extracellular alpha domain-containing protein</fullName>
    </recommendedName>
</protein>
<dbReference type="GeneID" id="24267166"/>
<dbReference type="Proteomes" id="UP000054561">
    <property type="component" value="Unassembled WGS sequence"/>
</dbReference>
<evidence type="ECO:0000313" key="2">
    <source>
        <dbReference type="EMBL" id="KJP88573.1"/>
    </source>
</evidence>
<sequence>MELYGRSEEHLQIIQEISDTLRNGGTVWTQKYADGICEGQDYGKYIFGSGIMRQSIRNRLKELGKHWVRGGRSPDRTSGKCTWPHAVQMEEEQQNTESCKKRAKEGKQDEQEIMELMDVAKTQLTTYLKTVISARWKSHARCTMEERIRTRIQTGVRAVGVGVTGGQPPQKGSSNAAIGDCRTRSPRPGTGPGRTPRPRPRPKPPQEAPTLPKQPTQSVTTKITDQSGSNSDASKPAPAKPNKPATAAKPVAAKPVVTKPVITKTTSGSGMTTTSSGGGSGSSGSGGKARPAAGSTGGGQGKKAGAAKCQGETILEWRPSEKYVVLPYSDAQWTRVQDVLEQFIEYLKDHNDTFDALGANCNNIGWNDLTHTAYHKGQRVADMMRCRIMSGALFFANQDTSDEQTNRLRCEVAHVLGHLLKTRYCKDTAPWPRGIEYAWPTFRDMKSGESGKPGAVRGPVMDGRCTMCGYVGNRKNVEAVDLKIAYWLMQEGGILGEIQAMEKEWPCEQYWDKYTNNQAEEREPDINKILTEAGQNEKKRLDKEIVQTAEKVFEKAKEAVEREIEKLKAVAAGSVDHVCVCGGGDHGSGSATGMSVDECKMYRIYG</sequence>
<keyword evidence="3" id="KW-1185">Reference proteome</keyword>
<proteinExistence type="predicted"/>
<gene>
    <name evidence="2" type="ORF">AK88_01852</name>
</gene>
<dbReference type="EMBL" id="KQ001660">
    <property type="protein sequence ID" value="KJP88573.1"/>
    <property type="molecule type" value="Genomic_DNA"/>
</dbReference>
<dbReference type="AlphaFoldDB" id="A0A0D9QNT9"/>
<feature type="compositionally biased region" description="Polar residues" evidence="1">
    <location>
        <begin position="213"/>
        <end position="233"/>
    </location>
</feature>
<name>A0A0D9QNT9_PLAFR</name>
<dbReference type="RefSeq" id="XP_012334910.1">
    <property type="nucleotide sequence ID" value="XM_012479487.1"/>
</dbReference>
<evidence type="ECO:0008006" key="4">
    <source>
        <dbReference type="Google" id="ProtNLM"/>
    </source>
</evidence>
<organism evidence="2 3">
    <name type="scientific">Plasmodium fragile</name>
    <dbReference type="NCBI Taxonomy" id="5857"/>
    <lineage>
        <taxon>Eukaryota</taxon>
        <taxon>Sar</taxon>
        <taxon>Alveolata</taxon>
        <taxon>Apicomplexa</taxon>
        <taxon>Aconoidasida</taxon>
        <taxon>Haemosporida</taxon>
        <taxon>Plasmodiidae</taxon>
        <taxon>Plasmodium</taxon>
        <taxon>Plasmodium (Plasmodium)</taxon>
    </lineage>
</organism>
<accession>A0A0D9QNT9</accession>